<keyword evidence="2" id="KW-0812">Transmembrane</keyword>
<dbReference type="GeneID" id="56035609"/>
<feature type="transmembrane region" description="Helical" evidence="2">
    <location>
        <begin position="191"/>
        <end position="210"/>
    </location>
</feature>
<feature type="transmembrane region" description="Helical" evidence="2">
    <location>
        <begin position="83"/>
        <end position="105"/>
    </location>
</feature>
<sequence length="252" mass="27443">MSDSHNSDDVKIQEHMLEARERQLSSQIESVEYIDAKAASLFTLITGASGIASLVAVVSPYVGLPVPPSQSSGADVIAYYKPFLSEPAIVFGVVSLLASLILAVLTRDVGDYYDGFKDEEFDGFIADIKSGAVTEQWRINLIEGLEKSVQHNASRIQYKTMTYTLSVYCVMGSILFLFGGLYNLANDTSRLVSSATTVGVLFVIAVVWSISKLSAPGTDKNAPQNRGMPSSNVVRDARKRVANDEEFKNEKL</sequence>
<evidence type="ECO:0000256" key="1">
    <source>
        <dbReference type="SAM" id="MobiDB-lite"/>
    </source>
</evidence>
<keyword evidence="4" id="KW-1185">Reference proteome</keyword>
<evidence type="ECO:0000313" key="4">
    <source>
        <dbReference type="Proteomes" id="UP000509241"/>
    </source>
</evidence>
<name>A0A7D5KMR4_9EURY</name>
<keyword evidence="2" id="KW-1133">Transmembrane helix</keyword>
<organism evidence="3 4">
    <name type="scientific">Natrinema halophilum</name>
    <dbReference type="NCBI Taxonomy" id="1699371"/>
    <lineage>
        <taxon>Archaea</taxon>
        <taxon>Methanobacteriati</taxon>
        <taxon>Methanobacteriota</taxon>
        <taxon>Stenosarchaea group</taxon>
        <taxon>Halobacteria</taxon>
        <taxon>Halobacteriales</taxon>
        <taxon>Natrialbaceae</taxon>
        <taxon>Natrinema</taxon>
    </lineage>
</organism>
<feature type="transmembrane region" description="Helical" evidence="2">
    <location>
        <begin position="41"/>
        <end position="63"/>
    </location>
</feature>
<reference evidence="3 4" key="1">
    <citation type="submission" date="2020-07" db="EMBL/GenBank/DDBJ databases">
        <authorList>
            <person name="Cui H."/>
        </authorList>
    </citation>
    <scope>NUCLEOTIDE SEQUENCE [LARGE SCALE GENOMIC DNA]</scope>
    <source>
        <strain evidence="3 4">YPL8</strain>
    </source>
</reference>
<dbReference type="RefSeq" id="WP_179263957.1">
    <property type="nucleotide sequence ID" value="NZ_CP058601.1"/>
</dbReference>
<evidence type="ECO:0000256" key="2">
    <source>
        <dbReference type="SAM" id="Phobius"/>
    </source>
</evidence>
<keyword evidence="2" id="KW-0472">Membrane</keyword>
<dbReference type="KEGG" id="haly:HYG82_19920"/>
<dbReference type="AlphaFoldDB" id="A0A7D5KMR4"/>
<evidence type="ECO:0000313" key="3">
    <source>
        <dbReference type="EMBL" id="QLG50938.1"/>
    </source>
</evidence>
<protein>
    <submittedName>
        <fullName evidence="3">Uncharacterized protein</fullName>
    </submittedName>
</protein>
<accession>A0A7D5KMR4</accession>
<dbReference type="Proteomes" id="UP000509241">
    <property type="component" value="Chromosome"/>
</dbReference>
<gene>
    <name evidence="3" type="ORF">HYG82_19920</name>
</gene>
<feature type="transmembrane region" description="Helical" evidence="2">
    <location>
        <begin position="165"/>
        <end position="185"/>
    </location>
</feature>
<proteinExistence type="predicted"/>
<dbReference type="EMBL" id="CP058601">
    <property type="protein sequence ID" value="QLG50938.1"/>
    <property type="molecule type" value="Genomic_DNA"/>
</dbReference>
<feature type="compositionally biased region" description="Polar residues" evidence="1">
    <location>
        <begin position="221"/>
        <end position="233"/>
    </location>
</feature>
<feature type="region of interest" description="Disordered" evidence="1">
    <location>
        <begin position="215"/>
        <end position="235"/>
    </location>
</feature>